<dbReference type="PANTHER" id="PTHR12658:SF0">
    <property type="entry name" value="TUBULIN-SPECIFIC CHAPERONE D"/>
    <property type="match status" value="1"/>
</dbReference>
<dbReference type="GO" id="GO:0007021">
    <property type="term" value="P:tubulin complex assembly"/>
    <property type="evidence" value="ECO:0007669"/>
    <property type="project" value="InterPro"/>
</dbReference>
<proteinExistence type="predicted"/>
<evidence type="ECO:0000313" key="5">
    <source>
        <dbReference type="Proteomes" id="UP001214415"/>
    </source>
</evidence>
<feature type="domain" description="Tubulin-folding cofactor D ARM repeats" evidence="3">
    <location>
        <begin position="367"/>
        <end position="500"/>
    </location>
</feature>
<dbReference type="InterPro" id="IPR033162">
    <property type="entry name" value="TBCD"/>
</dbReference>
<dbReference type="PANTHER" id="PTHR12658">
    <property type="entry name" value="BETA-TUBULIN COFACTOR D"/>
    <property type="match status" value="1"/>
</dbReference>
<sequence>MATEDPASHEGEELVRFERADAYKENQALFLRLLVQDNDDPARILQALVSEINVYQEQAYLLDPYLESLVVPPAHALRELVRGNKNTPDAFRRMGLAARLLYTYTKVRGAKIVARLLPQDAQDLPRVIELMEALVEAPAPWELVYVLLLWLGLLALLPFSLDTGKSSLAQRMENVARTYLARPGKERDAASALLGHLYRRRESSAMALATFLDWAQAQMHTTRSPFLATGILQTLCAIVKNCDASLVVTHYDALQALLGLYEPWAPRSMLVEHFRIKLTGRLTLALLAQASTIDERIDGHVGTLLTSLSRADTRVRYSGAKALARMEARLPPDMRAQLLDALFAQLAAHIPAASVPPEALDANPPSFSMDVCTALRSADLQAVSEHTWHGVHLALAEHVRHGHIPPAQYPRLLYWVLTGLTLDLRRATGSTGSSVRDAACYVLWALARVRDTASLTPYVVPVAQRLLVTTTTDREVSIRRAASAAFQEWVGRTALVPHGIEVLRRTDFAAVGSLRHALGTCAPALASYPEYRAPLLHHILTVSLVHWDPVVRDHAAHGLAGIVAHDEAMRIEAVSLLVARTSSMDTTLVHGALEALIALAPLSETNMRPLLEAAWRVSPRLWTTSGGAAVLQATCRLVCACAAAFHASDVAPASSLLHAASARPETDVQVAAAEAWLAMPTDSAALQAYMQRALAWDELSREEQSTAARVFGRQRGWDTERVDLLCALLDPSSPRYAMWVELRCAAAESLAHLDGAVARRLRVLVQGLRDVSTDERGDVGSWVRLACVQSCSQILCGANVEPALLAEVFVPMAAMLLERIDSVRVQACEALAAVVRTCAVPHREVFVPLLKNVTAWRDAHAAFAAFVPCLDLDLYRAALLTTLVRTAGSRSETSRRDAGAALIHWALDARLEAVRDVFALLASMLAAHARDNRVVIPVLQTTLLLMDGDVHGERDVELELARLVPRACANVAQVKSVPRALAAMNICVRALPLRTLQAPALACIEACLTHRYPAVRAQTSEQLYMGLNDYLGTEGHAAVAAQLLETAWYVY</sequence>
<keyword evidence="1" id="KW-0143">Chaperone</keyword>
<evidence type="ECO:0000259" key="3">
    <source>
        <dbReference type="Pfam" id="PF25767"/>
    </source>
</evidence>
<dbReference type="Proteomes" id="UP001214415">
    <property type="component" value="Chromosome 2"/>
</dbReference>
<dbReference type="Gene3D" id="1.25.10.10">
    <property type="entry name" value="Leucine-rich Repeat Variant"/>
    <property type="match status" value="1"/>
</dbReference>
<dbReference type="GO" id="GO:0007023">
    <property type="term" value="P:post-chaperonin tubulin folding pathway"/>
    <property type="evidence" value="ECO:0007669"/>
    <property type="project" value="InterPro"/>
</dbReference>
<dbReference type="GO" id="GO:0048487">
    <property type="term" value="F:beta-tubulin binding"/>
    <property type="evidence" value="ECO:0007669"/>
    <property type="project" value="InterPro"/>
</dbReference>
<dbReference type="GO" id="GO:0005096">
    <property type="term" value="F:GTPase activator activity"/>
    <property type="evidence" value="ECO:0007669"/>
    <property type="project" value="InterPro"/>
</dbReference>
<evidence type="ECO:0000259" key="2">
    <source>
        <dbReference type="Pfam" id="PF12612"/>
    </source>
</evidence>
<dbReference type="GO" id="GO:0000226">
    <property type="term" value="P:microtubule cytoskeleton organization"/>
    <property type="evidence" value="ECO:0007669"/>
    <property type="project" value="TreeGrafter"/>
</dbReference>
<evidence type="ECO:0008006" key="6">
    <source>
        <dbReference type="Google" id="ProtNLM"/>
    </source>
</evidence>
<accession>A0AAF0IZM9</accession>
<dbReference type="InterPro" id="IPR011989">
    <property type="entry name" value="ARM-like"/>
</dbReference>
<dbReference type="EMBL" id="CP119901">
    <property type="protein sequence ID" value="WFD22658.1"/>
    <property type="molecule type" value="Genomic_DNA"/>
</dbReference>
<keyword evidence="5" id="KW-1185">Reference proteome</keyword>
<name>A0AAF0IZM9_9BASI</name>
<gene>
    <name evidence="4" type="ORF">MEQU1_001332</name>
</gene>
<dbReference type="AlphaFoldDB" id="A0AAF0IZM9"/>
<dbReference type="InterPro" id="IPR022577">
    <property type="entry name" value="TBCD_C"/>
</dbReference>
<evidence type="ECO:0000256" key="1">
    <source>
        <dbReference type="ARBA" id="ARBA00023186"/>
    </source>
</evidence>
<dbReference type="Pfam" id="PF23579">
    <property type="entry name" value="ARM_TBCD"/>
    <property type="match status" value="1"/>
</dbReference>
<dbReference type="Pfam" id="PF12612">
    <property type="entry name" value="TFCD_C"/>
    <property type="match status" value="1"/>
</dbReference>
<dbReference type="Pfam" id="PF25767">
    <property type="entry name" value="ARM_TBCD_2nd"/>
    <property type="match status" value="1"/>
</dbReference>
<dbReference type="SUPFAM" id="SSF48371">
    <property type="entry name" value="ARM repeat"/>
    <property type="match status" value="1"/>
</dbReference>
<feature type="domain" description="Tubulin-folding cofactor D C-terminal" evidence="2">
    <location>
        <begin position="812"/>
        <end position="953"/>
    </location>
</feature>
<dbReference type="InterPro" id="IPR058033">
    <property type="entry name" value="ARM_TBCD_2nd"/>
</dbReference>
<reference evidence="4" key="1">
    <citation type="submission" date="2023-03" db="EMBL/GenBank/DDBJ databases">
        <title>Mating type loci evolution in Malassezia.</title>
        <authorList>
            <person name="Coelho M.A."/>
        </authorList>
    </citation>
    <scope>NUCLEOTIDE SEQUENCE</scope>
    <source>
        <strain evidence="4">CBS 12830</strain>
    </source>
</reference>
<organism evidence="4 5">
    <name type="scientific">Malassezia equina</name>
    <dbReference type="NCBI Taxonomy" id="1381935"/>
    <lineage>
        <taxon>Eukaryota</taxon>
        <taxon>Fungi</taxon>
        <taxon>Dikarya</taxon>
        <taxon>Basidiomycota</taxon>
        <taxon>Ustilaginomycotina</taxon>
        <taxon>Malasseziomycetes</taxon>
        <taxon>Malasseziales</taxon>
        <taxon>Malasseziaceae</taxon>
        <taxon>Malassezia</taxon>
    </lineage>
</organism>
<protein>
    <recommendedName>
        <fullName evidence="6">Tubulin-specific chaperone D</fullName>
    </recommendedName>
</protein>
<dbReference type="InterPro" id="IPR016024">
    <property type="entry name" value="ARM-type_fold"/>
</dbReference>
<evidence type="ECO:0000313" key="4">
    <source>
        <dbReference type="EMBL" id="WFD22658.1"/>
    </source>
</evidence>